<evidence type="ECO:0000256" key="2">
    <source>
        <dbReference type="ARBA" id="ARBA00007400"/>
    </source>
</evidence>
<dbReference type="Pfam" id="PF19040">
    <property type="entry name" value="SGNH"/>
    <property type="match status" value="1"/>
</dbReference>
<feature type="transmembrane region" description="Helical" evidence="3">
    <location>
        <begin position="21"/>
        <end position="37"/>
    </location>
</feature>
<evidence type="ECO:0000259" key="5">
    <source>
        <dbReference type="Pfam" id="PF19040"/>
    </source>
</evidence>
<feature type="transmembrane region" description="Helical" evidence="3">
    <location>
        <begin position="301"/>
        <end position="322"/>
    </location>
</feature>
<feature type="domain" description="Acyltransferase 3" evidence="4">
    <location>
        <begin position="19"/>
        <end position="348"/>
    </location>
</feature>
<organism evidence="6 7">
    <name type="scientific">Salinicoccus bachuensis</name>
    <dbReference type="NCBI Taxonomy" id="3136731"/>
    <lineage>
        <taxon>Bacteria</taxon>
        <taxon>Bacillati</taxon>
        <taxon>Bacillota</taxon>
        <taxon>Bacilli</taxon>
        <taxon>Bacillales</taxon>
        <taxon>Staphylococcaceae</taxon>
        <taxon>Salinicoccus</taxon>
    </lineage>
</organism>
<comment type="similarity">
    <text evidence="2">Belongs to the acyltransferase 3 family.</text>
</comment>
<feature type="transmembrane region" description="Helical" evidence="3">
    <location>
        <begin position="368"/>
        <end position="386"/>
    </location>
</feature>
<feature type="transmembrane region" description="Helical" evidence="3">
    <location>
        <begin position="146"/>
        <end position="168"/>
    </location>
</feature>
<evidence type="ECO:0000313" key="7">
    <source>
        <dbReference type="Proteomes" id="UP001455384"/>
    </source>
</evidence>
<dbReference type="PANTHER" id="PTHR23028">
    <property type="entry name" value="ACETYLTRANSFERASE"/>
    <property type="match status" value="1"/>
</dbReference>
<keyword evidence="3" id="KW-0812">Transmembrane</keyword>
<feature type="transmembrane region" description="Helical" evidence="3">
    <location>
        <begin position="43"/>
        <end position="62"/>
    </location>
</feature>
<feature type="transmembrane region" description="Helical" evidence="3">
    <location>
        <begin position="262"/>
        <end position="280"/>
    </location>
</feature>
<dbReference type="Pfam" id="PF01757">
    <property type="entry name" value="Acyl_transf_3"/>
    <property type="match status" value="1"/>
</dbReference>
<dbReference type="InterPro" id="IPR043968">
    <property type="entry name" value="SGNH"/>
</dbReference>
<dbReference type="InterPro" id="IPR050879">
    <property type="entry name" value="Acyltransferase_3"/>
</dbReference>
<keyword evidence="6" id="KW-0808">Transferase</keyword>
<feature type="transmembrane region" description="Helical" evidence="3">
    <location>
        <begin position="180"/>
        <end position="199"/>
    </location>
</feature>
<proteinExistence type="inferred from homology"/>
<comment type="subcellular location">
    <subcellularLocation>
        <location evidence="1">Membrane</location>
    </subcellularLocation>
</comment>
<dbReference type="EC" id="2.3.1.-" evidence="6"/>
<dbReference type="InterPro" id="IPR002656">
    <property type="entry name" value="Acyl_transf_3_dom"/>
</dbReference>
<dbReference type="RefSeq" id="WP_373446114.1">
    <property type="nucleotide sequence ID" value="NZ_CP138333.2"/>
</dbReference>
<feature type="transmembrane region" description="Helical" evidence="3">
    <location>
        <begin position="235"/>
        <end position="256"/>
    </location>
</feature>
<evidence type="ECO:0000313" key="6">
    <source>
        <dbReference type="EMBL" id="WZX30224.2"/>
    </source>
</evidence>
<dbReference type="Proteomes" id="UP001455384">
    <property type="component" value="Chromosome"/>
</dbReference>
<keyword evidence="7" id="KW-1185">Reference proteome</keyword>
<keyword evidence="3" id="KW-0472">Membrane</keyword>
<keyword evidence="6" id="KW-0012">Acyltransferase</keyword>
<feature type="transmembrane region" description="Helical" evidence="3">
    <location>
        <begin position="211"/>
        <end position="228"/>
    </location>
</feature>
<evidence type="ECO:0000256" key="1">
    <source>
        <dbReference type="ARBA" id="ARBA00004370"/>
    </source>
</evidence>
<dbReference type="EMBL" id="CP138333">
    <property type="protein sequence ID" value="WZX30224.2"/>
    <property type="molecule type" value="Genomic_DNA"/>
</dbReference>
<accession>A0ABZ3CKN6</accession>
<name>A0ABZ3CKN6_9STAP</name>
<feature type="domain" description="SGNH" evidence="5">
    <location>
        <begin position="444"/>
        <end position="662"/>
    </location>
</feature>
<evidence type="ECO:0000256" key="3">
    <source>
        <dbReference type="SAM" id="Phobius"/>
    </source>
</evidence>
<evidence type="ECO:0000259" key="4">
    <source>
        <dbReference type="Pfam" id="PF01757"/>
    </source>
</evidence>
<dbReference type="GO" id="GO:0016746">
    <property type="term" value="F:acyltransferase activity"/>
    <property type="evidence" value="ECO:0007669"/>
    <property type="project" value="UniProtKB-KW"/>
</dbReference>
<dbReference type="PANTHER" id="PTHR23028:SF53">
    <property type="entry name" value="ACYL_TRANSF_3 DOMAIN-CONTAINING PROTEIN"/>
    <property type="match status" value="1"/>
</dbReference>
<keyword evidence="3" id="KW-1133">Transmembrane helix</keyword>
<gene>
    <name evidence="6" type="ORF">RQP18_03310</name>
</gene>
<reference evidence="7" key="1">
    <citation type="submission" date="2023-10" db="EMBL/GenBank/DDBJ databases">
        <title>Genome analysis and identification of Salinococcus sp. Bachu38 nov., a PGPR from the rhizosphere of Tamarix.</title>
        <authorList>
            <person name="Liang Z."/>
            <person name="Zhang X."/>
            <person name="Jia J."/>
            <person name="Chen X."/>
            <person name="Wang Y."/>
            <person name="Wang Q."/>
            <person name="Wang R."/>
        </authorList>
    </citation>
    <scope>NUCLEOTIDE SEQUENCE [LARGE SCALE GENOMIC DNA]</scope>
    <source>
        <strain evidence="7">Bachu38</strain>
    </source>
</reference>
<feature type="transmembrane region" description="Helical" evidence="3">
    <location>
        <begin position="83"/>
        <end position="102"/>
    </location>
</feature>
<protein>
    <submittedName>
        <fullName evidence="6">Acyltransferase family protein</fullName>
        <ecNumber evidence="6">2.3.1.-</ecNumber>
    </submittedName>
</protein>
<feature type="transmembrane region" description="Helical" evidence="3">
    <location>
        <begin position="328"/>
        <end position="347"/>
    </location>
</feature>
<sequence>MMTESNSEMDMQRKRFRPEIEGLRIVAALLVAIYHIWMQRVSGGVDVFFLVSGFLITASLLSKVRKDGTVNFFDFILGLAKRLFPAAFTVLLTVIITSYFILPETQWTQTIKEVFASIFYYENWQLALSNTNYLDQTNEKSPVQHFWAMSIQGQFYVIWFFIIMAALWTSQKLKREIKKTLFVILTLLTVASFGYSIYLTEVNQPWAYFDTRTRVWEFALGGLLFLFITRIKLPALMSGLAGWLGLIALVSCGLLLDVGGRFPGYVALWPVVAAILVLSAGENPTRFGVEKFLGSRPMRKLGGYSYGLYLWHWPIVAFYYAVMNTKEIPVIHGILIILVSFVLSWIVTNVVEKPIRSIKGKKNYRPKVAAALLIMAIPVFIANTVWSSSIKENIAESTMASAQDFPGAMAVENDMDIFYDRNTPLLPNPTNLESDVANTYEIGCHHEDGQQDLPVCEYGDLENPKYEVILVGGSHVVPWLGTLETFAEEENIKIYNITKISCRFNGEGVGEEMSPDCRRWNQMAKEKVIELQADLIIVNTDVGTPTVPEVEPERVELYRELETHGIEIFGIRNNPRPLFDMNLCANPKNIDHEECVISAEEYVPQPSKWSKVENKPSNVTEYDYSEYFCPDGSCPAIIGKRIVYFDGFHMSNSYAESLGPFVKEDLVEKLESMEK</sequence>